<dbReference type="AlphaFoldDB" id="A0A0Q0XLB4"/>
<evidence type="ECO:0000313" key="2">
    <source>
        <dbReference type="Proteomes" id="UP000050827"/>
    </source>
</evidence>
<name>A0A0Q0XLB4_9FLAO</name>
<accession>A0A0Q0XLB4</accession>
<reference evidence="1 2" key="1">
    <citation type="submission" date="2015-04" db="EMBL/GenBank/DDBJ databases">
        <title>Complete genome of flavobacterium.</title>
        <authorList>
            <person name="Kwon Y.M."/>
            <person name="Kim S.-J."/>
        </authorList>
    </citation>
    <scope>NUCLEOTIDE SEQUENCE [LARGE SCALE GENOMIC DNA]</scope>
    <source>
        <strain evidence="1 2">DK169</strain>
    </source>
</reference>
<sequence length="292" mass="32676">MAVALNEMAEKELIKHFRHKGTWLERVPSKNKWVNNDVIKLTEIGADPDVLINNNTYPIPISSRTDDSVAISLYKYDTENTRITDDEVYALPYDKAGSVQEQHRETLEEKTEEHALHSLAPSANTADTPIIETTGDDDGNGRLRLRSQDLINYKKTLDDLKIPKAGRILVLSSEHVADLLIEDKALERQYQNHTDGMIAKNYYGFEIYESNYSPVYDGSLNKIAFDSVTPGSSASVLFHTKTTGKARGSVKRYLAKSDDDPQNRETVVGFRLYFLAIPLRAKGQGAIVSGTP</sequence>
<protein>
    <submittedName>
        <fullName evidence="1">Uncharacterized protein</fullName>
    </submittedName>
</protein>
<dbReference type="Proteomes" id="UP000050827">
    <property type="component" value="Unassembled WGS sequence"/>
</dbReference>
<organism evidence="1 2">
    <name type="scientific">Flagellimonas eckloniae</name>
    <dbReference type="NCBI Taxonomy" id="346185"/>
    <lineage>
        <taxon>Bacteria</taxon>
        <taxon>Pseudomonadati</taxon>
        <taxon>Bacteroidota</taxon>
        <taxon>Flavobacteriia</taxon>
        <taxon>Flavobacteriales</taxon>
        <taxon>Flavobacteriaceae</taxon>
        <taxon>Flagellimonas</taxon>
    </lineage>
</organism>
<proteinExistence type="predicted"/>
<dbReference type="STRING" id="346185.AAY42_10065"/>
<gene>
    <name evidence="1" type="ORF">AAY42_10065</name>
</gene>
<evidence type="ECO:0000313" key="1">
    <source>
        <dbReference type="EMBL" id="KQC31713.1"/>
    </source>
</evidence>
<dbReference type="EMBL" id="LCTZ01000002">
    <property type="protein sequence ID" value="KQC31713.1"/>
    <property type="molecule type" value="Genomic_DNA"/>
</dbReference>
<keyword evidence="2" id="KW-1185">Reference proteome</keyword>
<comment type="caution">
    <text evidence="1">The sequence shown here is derived from an EMBL/GenBank/DDBJ whole genome shotgun (WGS) entry which is preliminary data.</text>
</comment>